<name>A0AAF0T797_SOLVR</name>
<dbReference type="EMBL" id="CP133612">
    <property type="protein sequence ID" value="WMV07374.1"/>
    <property type="molecule type" value="Genomic_DNA"/>
</dbReference>
<keyword evidence="2" id="KW-1185">Reference proteome</keyword>
<proteinExistence type="predicted"/>
<reference evidence="1" key="1">
    <citation type="submission" date="2023-08" db="EMBL/GenBank/DDBJ databases">
        <title>A de novo genome assembly of Solanum verrucosum Schlechtendal, a Mexican diploid species geographically isolated from the other diploid A-genome species in potato relatives.</title>
        <authorList>
            <person name="Hosaka K."/>
        </authorList>
    </citation>
    <scope>NUCLEOTIDE SEQUENCE</scope>
    <source>
        <tissue evidence="1">Young leaves</tissue>
    </source>
</reference>
<organism evidence="1 2">
    <name type="scientific">Solanum verrucosum</name>
    <dbReference type="NCBI Taxonomy" id="315347"/>
    <lineage>
        <taxon>Eukaryota</taxon>
        <taxon>Viridiplantae</taxon>
        <taxon>Streptophyta</taxon>
        <taxon>Embryophyta</taxon>
        <taxon>Tracheophyta</taxon>
        <taxon>Spermatophyta</taxon>
        <taxon>Magnoliopsida</taxon>
        <taxon>eudicotyledons</taxon>
        <taxon>Gunneridae</taxon>
        <taxon>Pentapetalae</taxon>
        <taxon>asterids</taxon>
        <taxon>lamiids</taxon>
        <taxon>Solanales</taxon>
        <taxon>Solanaceae</taxon>
        <taxon>Solanoideae</taxon>
        <taxon>Solaneae</taxon>
        <taxon>Solanum</taxon>
    </lineage>
</organism>
<sequence>MLAKQKLENRAYYAHNKAQEGESLVRRSTRVRNKACEFKNDQDNDCKGKQRRMTKKK</sequence>
<accession>A0AAF0T797</accession>
<dbReference type="AlphaFoldDB" id="A0AAF0T797"/>
<gene>
    <name evidence="1" type="ORF">MTR67_000759</name>
</gene>
<protein>
    <submittedName>
        <fullName evidence="1">Uncharacterized protein</fullName>
    </submittedName>
</protein>
<evidence type="ECO:0000313" key="1">
    <source>
        <dbReference type="EMBL" id="WMV07374.1"/>
    </source>
</evidence>
<evidence type="ECO:0000313" key="2">
    <source>
        <dbReference type="Proteomes" id="UP001234989"/>
    </source>
</evidence>
<dbReference type="Proteomes" id="UP001234989">
    <property type="component" value="Chromosome 1"/>
</dbReference>